<comment type="caution">
    <text evidence="1">The sequence shown here is derived from an EMBL/GenBank/DDBJ whole genome shotgun (WGS) entry which is preliminary data.</text>
</comment>
<gene>
    <name evidence="1" type="ORF">DEBURN_LOCUS143</name>
</gene>
<accession>A0A9N8UZV1</accession>
<sequence length="290" mass="32976">MTRIGKSRKEQNSIKMSCNKKTTKLKTKKINLATVKIKKQNLNYLRILNQNRLKSTWAKIIKRYQKLSEDDADVIDIKSQEVVVNRGNIQKDDAHRVGYVDYSSTSSEDGDESIWWTDPCVEDINEFCAEEIIESDVEEIIESGTEEIIESNAEEIIEFGADDVIESGAEDVIESGAEDVIESGTEETIESGAEDNLIEFGAEETIESGAEDNIIEFGAEDNIIESGAEENYKSQGKEKSNRQEYIQKQINYYEVESGSEGFQTCSDWETETDEEIDYNRKDRKAIHFQV</sequence>
<dbReference type="AlphaFoldDB" id="A0A9N8UZV1"/>
<dbReference type="Pfam" id="PF10384">
    <property type="entry name" value="Scm3"/>
    <property type="match status" value="1"/>
</dbReference>
<evidence type="ECO:0000313" key="2">
    <source>
        <dbReference type="Proteomes" id="UP000789706"/>
    </source>
</evidence>
<organism evidence="1 2">
    <name type="scientific">Diversispora eburnea</name>
    <dbReference type="NCBI Taxonomy" id="1213867"/>
    <lineage>
        <taxon>Eukaryota</taxon>
        <taxon>Fungi</taxon>
        <taxon>Fungi incertae sedis</taxon>
        <taxon>Mucoromycota</taxon>
        <taxon>Glomeromycotina</taxon>
        <taxon>Glomeromycetes</taxon>
        <taxon>Diversisporales</taxon>
        <taxon>Diversisporaceae</taxon>
        <taxon>Diversispora</taxon>
    </lineage>
</organism>
<proteinExistence type="predicted"/>
<keyword evidence="2" id="KW-1185">Reference proteome</keyword>
<dbReference type="GO" id="GO:0046982">
    <property type="term" value="F:protein heterodimerization activity"/>
    <property type="evidence" value="ECO:0007669"/>
    <property type="project" value="InterPro"/>
</dbReference>
<dbReference type="GO" id="GO:0005634">
    <property type="term" value="C:nucleus"/>
    <property type="evidence" value="ECO:0007669"/>
    <property type="project" value="InterPro"/>
</dbReference>
<reference evidence="1" key="1">
    <citation type="submission" date="2021-06" db="EMBL/GenBank/DDBJ databases">
        <authorList>
            <person name="Kallberg Y."/>
            <person name="Tangrot J."/>
            <person name="Rosling A."/>
        </authorList>
    </citation>
    <scope>NUCLEOTIDE SEQUENCE</scope>
    <source>
        <strain evidence="1">AZ414A</strain>
    </source>
</reference>
<dbReference type="OrthoDB" id="2420608at2759"/>
<dbReference type="EMBL" id="CAJVPK010000004">
    <property type="protein sequence ID" value="CAG8432816.1"/>
    <property type="molecule type" value="Genomic_DNA"/>
</dbReference>
<dbReference type="InterPro" id="IPR018465">
    <property type="entry name" value="Scm3/HJURP"/>
</dbReference>
<dbReference type="InterPro" id="IPR009072">
    <property type="entry name" value="Histone-fold"/>
</dbReference>
<dbReference type="Proteomes" id="UP000789706">
    <property type="component" value="Unassembled WGS sequence"/>
</dbReference>
<protein>
    <submittedName>
        <fullName evidence="1">11496_t:CDS:1</fullName>
    </submittedName>
</protein>
<name>A0A9N8UZV1_9GLOM</name>
<dbReference type="Gene3D" id="1.10.20.10">
    <property type="entry name" value="Histone, subunit A"/>
    <property type="match status" value="1"/>
</dbReference>
<evidence type="ECO:0000313" key="1">
    <source>
        <dbReference type="EMBL" id="CAG8432816.1"/>
    </source>
</evidence>
<dbReference type="GO" id="GO:0042393">
    <property type="term" value="F:histone binding"/>
    <property type="evidence" value="ECO:0007669"/>
    <property type="project" value="InterPro"/>
</dbReference>